<dbReference type="InterPro" id="IPR013780">
    <property type="entry name" value="Glyco_hydro_b"/>
</dbReference>
<keyword evidence="9" id="KW-1185">Reference proteome</keyword>
<accession>A0ABW8N483</accession>
<evidence type="ECO:0000313" key="9">
    <source>
        <dbReference type="Proteomes" id="UP001620520"/>
    </source>
</evidence>
<evidence type="ECO:0000313" key="8">
    <source>
        <dbReference type="EMBL" id="MFK4638200.1"/>
    </source>
</evidence>
<dbReference type="Pfam" id="PF01120">
    <property type="entry name" value="Alpha_L_fucos"/>
    <property type="match status" value="1"/>
</dbReference>
<dbReference type="Gene3D" id="3.20.20.80">
    <property type="entry name" value="Glycosidases"/>
    <property type="match status" value="1"/>
</dbReference>
<feature type="domain" description="Glycoside hydrolase family 29 N-terminal" evidence="7">
    <location>
        <begin position="5"/>
        <end position="345"/>
    </location>
</feature>
<evidence type="ECO:0000256" key="2">
    <source>
        <dbReference type="ARBA" id="ARBA00007951"/>
    </source>
</evidence>
<dbReference type="InterPro" id="IPR017853">
    <property type="entry name" value="GH"/>
</dbReference>
<gene>
    <name evidence="8" type="ORF">ABIA52_001089</name>
</gene>
<evidence type="ECO:0000256" key="6">
    <source>
        <dbReference type="ARBA" id="ARBA00023295"/>
    </source>
</evidence>
<dbReference type="InterPro" id="IPR000933">
    <property type="entry name" value="Glyco_hydro_29"/>
</dbReference>
<comment type="function">
    <text evidence="1">Alpha-L-fucosidase is responsible for hydrolyzing the alpha-1,6-linked fucose joined to the reducing-end N-acetylglucosamine of the carbohydrate moieties of glycoproteins.</text>
</comment>
<keyword evidence="6" id="KW-0326">Glycosidase</keyword>
<dbReference type="PRINTS" id="PR00741">
    <property type="entry name" value="GLHYDRLASE29"/>
</dbReference>
<reference evidence="8 9" key="1">
    <citation type="submission" date="2024-10" db="EMBL/GenBank/DDBJ databases">
        <title>Novel secondary metabolite-producing bacteria for plant disease control.</title>
        <authorList>
            <person name="Chevrette M."/>
        </authorList>
    </citation>
    <scope>NUCLEOTIDE SEQUENCE [LARGE SCALE GENOMIC DNA]</scope>
    <source>
        <strain evidence="8 9">J30 TE3557</strain>
    </source>
</reference>
<comment type="similarity">
    <text evidence="2">Belongs to the glycosyl hydrolase 29 family.</text>
</comment>
<dbReference type="SUPFAM" id="SSF51445">
    <property type="entry name" value="(Trans)glycosidases"/>
    <property type="match status" value="1"/>
</dbReference>
<evidence type="ECO:0000256" key="4">
    <source>
        <dbReference type="ARBA" id="ARBA00022729"/>
    </source>
</evidence>
<keyword evidence="4" id="KW-0732">Signal</keyword>
<dbReference type="InterPro" id="IPR057739">
    <property type="entry name" value="Glyco_hydro_29_N"/>
</dbReference>
<evidence type="ECO:0000259" key="7">
    <source>
        <dbReference type="Pfam" id="PF01120"/>
    </source>
</evidence>
<dbReference type="PIRSF" id="PIRSF001092">
    <property type="entry name" value="Alpha-L-fucosidase"/>
    <property type="match status" value="1"/>
</dbReference>
<dbReference type="PANTHER" id="PTHR10030:SF37">
    <property type="entry name" value="ALPHA-L-FUCOSIDASE-RELATED"/>
    <property type="match status" value="1"/>
</dbReference>
<organism evidence="8 9">
    <name type="scientific">Paenarthrobacter histidinolovorans</name>
    <dbReference type="NCBI Taxonomy" id="43664"/>
    <lineage>
        <taxon>Bacteria</taxon>
        <taxon>Bacillati</taxon>
        <taxon>Actinomycetota</taxon>
        <taxon>Actinomycetes</taxon>
        <taxon>Micrococcales</taxon>
        <taxon>Micrococcaceae</taxon>
        <taxon>Paenarthrobacter</taxon>
    </lineage>
</organism>
<dbReference type="PANTHER" id="PTHR10030">
    <property type="entry name" value="ALPHA-L-FUCOSIDASE"/>
    <property type="match status" value="1"/>
</dbReference>
<evidence type="ECO:0000256" key="1">
    <source>
        <dbReference type="ARBA" id="ARBA00004071"/>
    </source>
</evidence>
<dbReference type="SMART" id="SM00812">
    <property type="entry name" value="Alpha_L_fucos"/>
    <property type="match status" value="1"/>
</dbReference>
<protein>
    <recommendedName>
        <fullName evidence="3">alpha-L-fucosidase</fullName>
        <ecNumber evidence="3">3.2.1.51</ecNumber>
    </recommendedName>
</protein>
<comment type="caution">
    <text evidence="8">The sequence shown here is derived from an EMBL/GenBank/DDBJ whole genome shotgun (WGS) entry which is preliminary data.</text>
</comment>
<dbReference type="EMBL" id="JBIYEW010000003">
    <property type="protein sequence ID" value="MFK4638200.1"/>
    <property type="molecule type" value="Genomic_DNA"/>
</dbReference>
<dbReference type="InterPro" id="IPR016286">
    <property type="entry name" value="FUC_metazoa-typ"/>
</dbReference>
<evidence type="ECO:0000256" key="3">
    <source>
        <dbReference type="ARBA" id="ARBA00012662"/>
    </source>
</evidence>
<sequence>MMDLKYGASREKPREDAAMKRFRGHRVGQFIHWGLYALPAGRWEGKDVEFAAEFLPRVAKIPQHRWEALANDFTLADFDAERWADTAVALGARYMTITTKHHDGFCLWPSAHTDFHMGNTPSGRDVLGELVAAYEARGIDVNFYYSVLDWRHPDWRFTLENDADNLAFARYLDFAMKQLVELAERYPSVKGFWFDGTWDESVKANGWWTWEVERMLKERIPGVVVNSRLRADDFGARHVDSNGLLMGDYESGYERRLPEPWDRSVAAHDWEACMTIPQASWGYHQGPWAQSTLKHPWDVVDMIAHCTSLGGNFLLNFGPRGDGSMAPAEVEIARTVGQWLGVNGEAIYGCGFAEGWEYPGWGYFTQDSSTGQVFAVVTREPASGRIRLELPTGMELVGLQLLGSAGHPFNEHPFKRLAGSVFEVDLGGATSAGPLVFALETGAITGPVAEKEPNPDVLD</sequence>
<dbReference type="Proteomes" id="UP001620520">
    <property type="component" value="Unassembled WGS sequence"/>
</dbReference>
<evidence type="ECO:0000256" key="5">
    <source>
        <dbReference type="ARBA" id="ARBA00022801"/>
    </source>
</evidence>
<keyword evidence="5" id="KW-0378">Hydrolase</keyword>
<dbReference type="EC" id="3.2.1.51" evidence="3"/>
<dbReference type="Gene3D" id="2.60.40.1180">
    <property type="entry name" value="Golgi alpha-mannosidase II"/>
    <property type="match status" value="1"/>
</dbReference>
<proteinExistence type="inferred from homology"/>
<name>A0ABW8N483_9MICC</name>